<feature type="domain" description="CBS" evidence="1">
    <location>
        <begin position="88"/>
        <end position="137"/>
    </location>
</feature>
<evidence type="ECO:0000259" key="1">
    <source>
        <dbReference type="Pfam" id="PF00571"/>
    </source>
</evidence>
<evidence type="ECO:0000313" key="3">
    <source>
        <dbReference type="Proteomes" id="UP000697472"/>
    </source>
</evidence>
<dbReference type="NCBIfam" id="NF041630">
    <property type="entry name" value="CBS_CbpB"/>
    <property type="match status" value="1"/>
</dbReference>
<dbReference type="SUPFAM" id="SSF54631">
    <property type="entry name" value="CBS-domain pair"/>
    <property type="match status" value="1"/>
</dbReference>
<dbReference type="Pfam" id="PF00571">
    <property type="entry name" value="CBS"/>
    <property type="match status" value="2"/>
</dbReference>
<proteinExistence type="predicted"/>
<accession>A0ABS2PRN1</accession>
<gene>
    <name evidence="2" type="ORF">JOC28_000667</name>
</gene>
<dbReference type="InterPro" id="IPR000644">
    <property type="entry name" value="CBS_dom"/>
</dbReference>
<protein>
    <submittedName>
        <fullName evidence="2">Transcriptional regulator</fullName>
    </submittedName>
</protein>
<dbReference type="Proteomes" id="UP000697472">
    <property type="component" value="Unassembled WGS sequence"/>
</dbReference>
<evidence type="ECO:0000313" key="2">
    <source>
        <dbReference type="EMBL" id="MBM7642370.1"/>
    </source>
</evidence>
<reference evidence="2 3" key="1">
    <citation type="submission" date="2021-01" db="EMBL/GenBank/DDBJ databases">
        <title>Genomic Encyclopedia of Type Strains, Phase IV (KMG-IV): sequencing the most valuable type-strain genomes for metagenomic binning, comparative biology and taxonomic classification.</title>
        <authorList>
            <person name="Goeker M."/>
        </authorList>
    </citation>
    <scope>NUCLEOTIDE SEQUENCE [LARGE SCALE GENOMIC DNA]</scope>
    <source>
        <strain evidence="2 3">DSM 27382</strain>
    </source>
</reference>
<dbReference type="RefSeq" id="WP_205009219.1">
    <property type="nucleotide sequence ID" value="NZ_JAFBEH010000010.1"/>
</dbReference>
<dbReference type="Gene3D" id="3.10.580.10">
    <property type="entry name" value="CBS-domain"/>
    <property type="match status" value="1"/>
</dbReference>
<dbReference type="InterPro" id="IPR046342">
    <property type="entry name" value="CBS_dom_sf"/>
</dbReference>
<feature type="domain" description="CBS" evidence="1">
    <location>
        <begin position="35"/>
        <end position="69"/>
    </location>
</feature>
<dbReference type="InterPro" id="IPR048125">
    <property type="entry name" value="CBS_CbpB"/>
</dbReference>
<dbReference type="EMBL" id="JAFBEH010000010">
    <property type="protein sequence ID" value="MBM7642370.1"/>
    <property type="molecule type" value="Genomic_DNA"/>
</dbReference>
<keyword evidence="3" id="KW-1185">Reference proteome</keyword>
<name>A0ABS2PRN1_9STRE</name>
<comment type="caution">
    <text evidence="2">The sequence shown here is derived from an EMBL/GenBank/DDBJ whole genome shotgun (WGS) entry which is preliminary data.</text>
</comment>
<organism evidence="2 3">
    <name type="scientific">Streptococcus loxodontisalivarius</name>
    <dbReference type="NCBI Taxonomy" id="1349415"/>
    <lineage>
        <taxon>Bacteria</taxon>
        <taxon>Bacillati</taxon>
        <taxon>Bacillota</taxon>
        <taxon>Bacilli</taxon>
        <taxon>Lactobacillales</taxon>
        <taxon>Streptococcaceae</taxon>
        <taxon>Streptococcus</taxon>
    </lineage>
</organism>
<sequence>MIAREFEQFLLKHMEHYLIAASDLAIIIDSHNTDHASLLLASDGYSRVPVITKDKIYVGTIAISDIMAYKAKNQLTDWEMSQLPISKMVNHKIETVADGAELTEVMHKLVDNPFLPVLGQDKQFLGIITRKSILKAVNSLLHDFTETYDIIEKGQTESAD</sequence>